<organism evidence="10 11">
    <name type="scientific">Metabacillus herbersteinensis</name>
    <dbReference type="NCBI Taxonomy" id="283816"/>
    <lineage>
        <taxon>Bacteria</taxon>
        <taxon>Bacillati</taxon>
        <taxon>Bacillota</taxon>
        <taxon>Bacilli</taxon>
        <taxon>Bacillales</taxon>
        <taxon>Bacillaceae</taxon>
        <taxon>Metabacillus</taxon>
    </lineage>
</organism>
<dbReference type="InterPro" id="IPR008254">
    <property type="entry name" value="Flavodoxin/NO_synth"/>
</dbReference>
<evidence type="ECO:0000313" key="11">
    <source>
        <dbReference type="Proteomes" id="UP001589854"/>
    </source>
</evidence>
<keyword evidence="6 8" id="KW-0288">FMN</keyword>
<dbReference type="InterPro" id="IPR010087">
    <property type="entry name" value="Flav_short"/>
</dbReference>
<dbReference type="EMBL" id="JBHLVO010000002">
    <property type="protein sequence ID" value="MFC0270726.1"/>
    <property type="molecule type" value="Genomic_DNA"/>
</dbReference>
<dbReference type="SUPFAM" id="SSF52218">
    <property type="entry name" value="Flavoproteins"/>
    <property type="match status" value="1"/>
</dbReference>
<keyword evidence="4 8" id="KW-0813">Transport</keyword>
<evidence type="ECO:0000256" key="8">
    <source>
        <dbReference type="RuleBase" id="RU367037"/>
    </source>
</evidence>
<reference evidence="10 11" key="1">
    <citation type="submission" date="2024-09" db="EMBL/GenBank/DDBJ databases">
        <authorList>
            <person name="Sun Q."/>
            <person name="Mori K."/>
        </authorList>
    </citation>
    <scope>NUCLEOTIDE SEQUENCE [LARGE SCALE GENOMIC DNA]</scope>
    <source>
        <strain evidence="10 11">CCM 7228</strain>
    </source>
</reference>
<feature type="domain" description="Flavodoxin-like" evidence="9">
    <location>
        <begin position="4"/>
        <end position="144"/>
    </location>
</feature>
<keyword evidence="5 8" id="KW-0285">Flavoprotein</keyword>
<evidence type="ECO:0000256" key="1">
    <source>
        <dbReference type="ARBA" id="ARBA00001917"/>
    </source>
</evidence>
<dbReference type="Pfam" id="PF00258">
    <property type="entry name" value="Flavodoxin_1"/>
    <property type="match status" value="1"/>
</dbReference>
<evidence type="ECO:0000256" key="3">
    <source>
        <dbReference type="ARBA" id="ARBA00005267"/>
    </source>
</evidence>
<evidence type="ECO:0000256" key="2">
    <source>
        <dbReference type="ARBA" id="ARBA00003297"/>
    </source>
</evidence>
<evidence type="ECO:0000256" key="6">
    <source>
        <dbReference type="ARBA" id="ARBA00022643"/>
    </source>
</evidence>
<evidence type="ECO:0000256" key="5">
    <source>
        <dbReference type="ARBA" id="ARBA00022630"/>
    </source>
</evidence>
<comment type="cofactor">
    <cofactor evidence="1 8">
        <name>FMN</name>
        <dbReference type="ChEBI" id="CHEBI:58210"/>
    </cofactor>
</comment>
<dbReference type="NCBIfam" id="TIGR01753">
    <property type="entry name" value="flav_short"/>
    <property type="match status" value="1"/>
</dbReference>
<dbReference type="NCBIfam" id="NF005216">
    <property type="entry name" value="PRK06703.1"/>
    <property type="match status" value="1"/>
</dbReference>
<evidence type="ECO:0000256" key="4">
    <source>
        <dbReference type="ARBA" id="ARBA00022448"/>
    </source>
</evidence>
<protein>
    <recommendedName>
        <fullName evidence="8">Flavodoxin</fullName>
    </recommendedName>
</protein>
<name>A0ABV6GBD7_9BACI</name>
<accession>A0ABV6GBD7</accession>
<dbReference type="RefSeq" id="WP_378930987.1">
    <property type="nucleotide sequence ID" value="NZ_JBHLVO010000002.1"/>
</dbReference>
<sequence length="158" mass="17969">MKKVLITYVSMSGNTEDIANLLMQEFSEQGLDVHLEEMESTRIEDLTSYELILVGTYTWGNGDLPYETEEFYEGLVDAEISGLKAACFGSGDHAYPKFCEAVNLFYNQLSVCRSDVYKDTLKMEFGPETDDEIEMCREFAREIINWVLNEKGSVSHVS</sequence>
<dbReference type="PANTHER" id="PTHR42809:SF1">
    <property type="entry name" value="FLAVODOXIN 1"/>
    <property type="match status" value="1"/>
</dbReference>
<dbReference type="Proteomes" id="UP001589854">
    <property type="component" value="Unassembled WGS sequence"/>
</dbReference>
<dbReference type="InterPro" id="IPR029039">
    <property type="entry name" value="Flavoprotein-like_sf"/>
</dbReference>
<evidence type="ECO:0000259" key="9">
    <source>
        <dbReference type="PROSITE" id="PS50902"/>
    </source>
</evidence>
<keyword evidence="7 8" id="KW-0249">Electron transport</keyword>
<comment type="function">
    <text evidence="2 8">Low-potential electron donor to a number of redox enzymes.</text>
</comment>
<proteinExistence type="inferred from homology"/>
<evidence type="ECO:0000256" key="7">
    <source>
        <dbReference type="ARBA" id="ARBA00022982"/>
    </source>
</evidence>
<comment type="caution">
    <text evidence="10">The sequence shown here is derived from an EMBL/GenBank/DDBJ whole genome shotgun (WGS) entry which is preliminary data.</text>
</comment>
<dbReference type="InterPro" id="IPR050619">
    <property type="entry name" value="Flavodoxin"/>
</dbReference>
<gene>
    <name evidence="10" type="ORF">ACFFIX_04580</name>
</gene>
<evidence type="ECO:0000313" key="10">
    <source>
        <dbReference type="EMBL" id="MFC0270726.1"/>
    </source>
</evidence>
<dbReference type="PROSITE" id="PS50902">
    <property type="entry name" value="FLAVODOXIN_LIKE"/>
    <property type="match status" value="1"/>
</dbReference>
<comment type="similarity">
    <text evidence="3 8">Belongs to the flavodoxin family.</text>
</comment>
<keyword evidence="11" id="KW-1185">Reference proteome</keyword>
<dbReference type="PANTHER" id="PTHR42809">
    <property type="entry name" value="FLAVODOXIN 2"/>
    <property type="match status" value="1"/>
</dbReference>
<dbReference type="Gene3D" id="3.40.50.360">
    <property type="match status" value="1"/>
</dbReference>